<evidence type="ECO:0000256" key="12">
    <source>
        <dbReference type="SAM" id="SignalP"/>
    </source>
</evidence>
<dbReference type="NCBIfam" id="TIGR04056">
    <property type="entry name" value="OMP_RagA_SusC"/>
    <property type="match status" value="1"/>
</dbReference>
<evidence type="ECO:0000256" key="3">
    <source>
        <dbReference type="ARBA" id="ARBA00022452"/>
    </source>
</evidence>
<gene>
    <name evidence="15" type="ORF">RVH17_01435</name>
</gene>
<name>A0AAE4LJB9_9BACT</name>
<dbReference type="RefSeq" id="WP_009599043.1">
    <property type="nucleotide sequence ID" value="NZ_BAAFKU010000008.1"/>
</dbReference>
<comment type="subcellular location">
    <subcellularLocation>
        <location evidence="1 10">Cell outer membrane</location>
        <topology evidence="1 10">Multi-pass membrane protein</topology>
    </subcellularLocation>
</comment>
<feature type="signal peptide" evidence="12">
    <location>
        <begin position="1"/>
        <end position="31"/>
    </location>
</feature>
<evidence type="ECO:0000256" key="2">
    <source>
        <dbReference type="ARBA" id="ARBA00022448"/>
    </source>
</evidence>
<dbReference type="NCBIfam" id="TIGR04057">
    <property type="entry name" value="SusC_RagA_signa"/>
    <property type="match status" value="1"/>
</dbReference>
<evidence type="ECO:0000256" key="4">
    <source>
        <dbReference type="ARBA" id="ARBA00022692"/>
    </source>
</evidence>
<dbReference type="GO" id="GO:0009279">
    <property type="term" value="C:cell outer membrane"/>
    <property type="evidence" value="ECO:0007669"/>
    <property type="project" value="UniProtKB-SubCell"/>
</dbReference>
<protein>
    <submittedName>
        <fullName evidence="15">SusC/RagA family TonB-linked outer membrane protein</fullName>
    </submittedName>
</protein>
<feature type="domain" description="TonB-dependent receptor plug" evidence="14">
    <location>
        <begin position="213"/>
        <end position="333"/>
    </location>
</feature>
<dbReference type="OMA" id="TGRNDWP"/>
<evidence type="ECO:0000256" key="10">
    <source>
        <dbReference type="PROSITE-ProRule" id="PRU01360"/>
    </source>
</evidence>
<keyword evidence="7 10" id="KW-0472">Membrane</keyword>
<evidence type="ECO:0000259" key="13">
    <source>
        <dbReference type="Pfam" id="PF00593"/>
    </source>
</evidence>
<evidence type="ECO:0000313" key="16">
    <source>
        <dbReference type="Proteomes" id="UP001181347"/>
    </source>
</evidence>
<dbReference type="PROSITE" id="PS52016">
    <property type="entry name" value="TONB_DEPENDENT_REC_3"/>
    <property type="match status" value="1"/>
</dbReference>
<dbReference type="PANTHER" id="PTHR30069">
    <property type="entry name" value="TONB-DEPENDENT OUTER MEMBRANE RECEPTOR"/>
    <property type="match status" value="1"/>
</dbReference>
<dbReference type="AlphaFoldDB" id="A0AAE4LJB9"/>
<dbReference type="PANTHER" id="PTHR30069:SF29">
    <property type="entry name" value="HEMOGLOBIN AND HEMOGLOBIN-HAPTOGLOBIN-BINDING PROTEIN 1-RELATED"/>
    <property type="match status" value="1"/>
</dbReference>
<dbReference type="InterPro" id="IPR036942">
    <property type="entry name" value="Beta-barrel_TonB_sf"/>
</dbReference>
<dbReference type="InterPro" id="IPR000531">
    <property type="entry name" value="Beta-barrel_TonB"/>
</dbReference>
<dbReference type="SUPFAM" id="SSF56935">
    <property type="entry name" value="Porins"/>
    <property type="match status" value="1"/>
</dbReference>
<dbReference type="GO" id="GO:0015344">
    <property type="term" value="F:siderophore uptake transmembrane transporter activity"/>
    <property type="evidence" value="ECO:0007669"/>
    <property type="project" value="TreeGrafter"/>
</dbReference>
<comment type="similarity">
    <text evidence="10 11">Belongs to the TonB-dependent receptor family.</text>
</comment>
<dbReference type="Pfam" id="PF07715">
    <property type="entry name" value="Plug"/>
    <property type="match status" value="1"/>
</dbReference>
<dbReference type="SUPFAM" id="SSF49464">
    <property type="entry name" value="Carboxypeptidase regulatory domain-like"/>
    <property type="match status" value="1"/>
</dbReference>
<keyword evidence="9 10" id="KW-0998">Cell outer membrane</keyword>
<keyword evidence="2 10" id="KW-0813">Transport</keyword>
<evidence type="ECO:0000256" key="7">
    <source>
        <dbReference type="ARBA" id="ARBA00023136"/>
    </source>
</evidence>
<evidence type="ECO:0000256" key="6">
    <source>
        <dbReference type="ARBA" id="ARBA00023077"/>
    </source>
</evidence>
<evidence type="ECO:0000259" key="14">
    <source>
        <dbReference type="Pfam" id="PF07715"/>
    </source>
</evidence>
<dbReference type="Proteomes" id="UP001181347">
    <property type="component" value="Unassembled WGS sequence"/>
</dbReference>
<keyword evidence="4 10" id="KW-0812">Transmembrane</keyword>
<organism evidence="15 16">
    <name type="scientific">Alistipes finegoldii</name>
    <dbReference type="NCBI Taxonomy" id="214856"/>
    <lineage>
        <taxon>Bacteria</taxon>
        <taxon>Pseudomonadati</taxon>
        <taxon>Bacteroidota</taxon>
        <taxon>Bacteroidia</taxon>
        <taxon>Bacteroidales</taxon>
        <taxon>Rikenellaceae</taxon>
        <taxon>Alistipes</taxon>
    </lineage>
</organism>
<keyword evidence="8" id="KW-0675">Receptor</keyword>
<evidence type="ECO:0000256" key="9">
    <source>
        <dbReference type="ARBA" id="ARBA00023237"/>
    </source>
</evidence>
<dbReference type="InterPro" id="IPR023996">
    <property type="entry name" value="TonB-dep_OMP_SusC/RagA"/>
</dbReference>
<dbReference type="Pfam" id="PF00593">
    <property type="entry name" value="TonB_dep_Rec_b-barrel"/>
    <property type="match status" value="1"/>
</dbReference>
<keyword evidence="3 10" id="KW-1134">Transmembrane beta strand</keyword>
<dbReference type="GO" id="GO:0044718">
    <property type="term" value="P:siderophore transmembrane transport"/>
    <property type="evidence" value="ECO:0007669"/>
    <property type="project" value="TreeGrafter"/>
</dbReference>
<accession>A0AAE4LJB9</accession>
<dbReference type="Gene3D" id="2.60.40.1120">
    <property type="entry name" value="Carboxypeptidase-like, regulatory domain"/>
    <property type="match status" value="1"/>
</dbReference>
<evidence type="ECO:0000256" key="11">
    <source>
        <dbReference type="RuleBase" id="RU003357"/>
    </source>
</evidence>
<comment type="caution">
    <text evidence="15">The sequence shown here is derived from an EMBL/GenBank/DDBJ whole genome shotgun (WGS) entry which is preliminary data.</text>
</comment>
<evidence type="ECO:0000313" key="15">
    <source>
        <dbReference type="EMBL" id="MDU0258791.1"/>
    </source>
</evidence>
<dbReference type="InterPro" id="IPR023997">
    <property type="entry name" value="TonB-dep_OMP_SusC/RagA_CS"/>
</dbReference>
<dbReference type="InterPro" id="IPR008969">
    <property type="entry name" value="CarboxyPept-like_regulatory"/>
</dbReference>
<reference evidence="15" key="1">
    <citation type="submission" date="2023-10" db="EMBL/GenBank/DDBJ databases">
        <title>Genome Sequence of the Bacteria from From Gut Wall in Crohn's Disease.</title>
        <authorList>
            <person name="Rodriguez-Palacios A."/>
        </authorList>
    </citation>
    <scope>NUCLEOTIDE SEQUENCE</scope>
    <source>
        <strain evidence="15">CavFT-hAR58</strain>
    </source>
</reference>
<keyword evidence="6 11" id="KW-0798">TonB box</keyword>
<dbReference type="InterPro" id="IPR012910">
    <property type="entry name" value="Plug_dom"/>
</dbReference>
<dbReference type="Gene3D" id="2.40.170.20">
    <property type="entry name" value="TonB-dependent receptor, beta-barrel domain"/>
    <property type="match status" value="1"/>
</dbReference>
<dbReference type="Pfam" id="PF13715">
    <property type="entry name" value="CarbopepD_reg_2"/>
    <property type="match status" value="1"/>
</dbReference>
<sequence>MNKTFIRQAKRSFTFLFMLGLCAIWSPRAAAQNRSLPQVTIRMDRVPMSQIMSEIERQTKYLFVTGSDVKTDRITSLDVTAVPLTEALNRMVAGADLTYDIRSLSIILSVKKAEQPAAVAGYVRDGSGQPVIGATIIVRDTSTGTTTDADGRFTLSVPAPSTAWLEVSYLGYEPQAVAVGNRTSFDITLREAASEIESVVVTALGIKRSEKALSYNAQQINAEDIVAVKDVNFVNSLNGKVAGLNINASSSGVGGSSKVVMRGSKSIEQSSNALYVIDGIPMCNFRSDGSEEFDSQGSSEAIADLNPEDIESMTVLSGAAAAALYGSDAANGAILITTKRGKAGQTTVTVTSNTEVLAPFVMPMFQTRYGTGDKLAGAANGIYSWGERLNAFNYRGYDPADDYFQTGVVGTETVSFSTGNERSQTYASAGAVNSRGIIPNNGYDRYNFTFRNTSSFLKDKMHLDLGASYIIQKDRNMVNQGVYSNPLVSAYLFPRGDDWADVEMYERYNPSRGIYEQYWPTMGADTYQMQNPYWISYRNLRENRKDRYMINASLTYDILDWLSVSGRIRVDNSNSDYTEKLYASTNNLRTEGSPNGLYGITKTNDRQTYGDVMVNINKTFGENWSLQANVGASISDMRSDASKVRGPIAYGEQTGYDKDGNAIYEPNNIPNVFNVYNLSNSKTVREQIGWREQSQSVFFSAEVGFKGAYYLTVTGRNDWPSQLAGPNSVNSSFFYPSVGASVVLSEIIPNMPKNLSYVKLRASYASVGLAFSRFYANPTRSWNSSTNSWNLSSQSPLYDLKPERTKSFEVGLTMRFLRHFNFDISYYNTRTINQTFNTGIPASSMYSKVYKQDGDVRNRGFEMSLGYKNTWNRFSWDSNFTASVNRNKIMKLGKEVIDPNTGKVTPIGDLNVGGMGNVRFILREGGSLGDIYSRADLRRDSNGDIYQDMDGNIFVDNKTQTKDFIKLGSVFPDANLAWRNDFRWRNFNFGFLLTARLGGVVYSRTQAVMDYYGVSASSADARDAGGIVINGNDLIDAQKWYQTVANGDTTPQYYTYSATNVRLQEASIGYTIPRKKLGDVCDITLSIVGRNLWMLYNKAPFDPEAVATTSNYYQGIDYFMMPSLRSIGFNVRVKF</sequence>
<evidence type="ECO:0000256" key="1">
    <source>
        <dbReference type="ARBA" id="ARBA00004571"/>
    </source>
</evidence>
<feature type="domain" description="TonB-dependent receptor-like beta-barrel" evidence="13">
    <location>
        <begin position="511"/>
        <end position="984"/>
    </location>
</feature>
<evidence type="ECO:0000256" key="5">
    <source>
        <dbReference type="ARBA" id="ARBA00022729"/>
    </source>
</evidence>
<keyword evidence="5 12" id="KW-0732">Signal</keyword>
<dbReference type="Gene3D" id="2.170.130.10">
    <property type="entry name" value="TonB-dependent receptor, plug domain"/>
    <property type="match status" value="1"/>
</dbReference>
<proteinExistence type="inferred from homology"/>
<dbReference type="InterPro" id="IPR039426">
    <property type="entry name" value="TonB-dep_rcpt-like"/>
</dbReference>
<dbReference type="InterPro" id="IPR037066">
    <property type="entry name" value="Plug_dom_sf"/>
</dbReference>
<dbReference type="EMBL" id="JAWDES010000003">
    <property type="protein sequence ID" value="MDU0258791.1"/>
    <property type="molecule type" value="Genomic_DNA"/>
</dbReference>
<evidence type="ECO:0000256" key="8">
    <source>
        <dbReference type="ARBA" id="ARBA00023170"/>
    </source>
</evidence>
<feature type="chain" id="PRO_5042140863" evidence="12">
    <location>
        <begin position="32"/>
        <end position="1135"/>
    </location>
</feature>